<evidence type="ECO:0000313" key="3">
    <source>
        <dbReference type="EMBL" id="TFK97355.1"/>
    </source>
</evidence>
<dbReference type="SMART" id="SM00225">
    <property type="entry name" value="BTB"/>
    <property type="match status" value="1"/>
</dbReference>
<dbReference type="AlphaFoldDB" id="A0A5C3Q5I9"/>
<evidence type="ECO:0000313" key="4">
    <source>
        <dbReference type="Proteomes" id="UP000305067"/>
    </source>
</evidence>
<sequence length="386" mass="42684">MKDSPEVQSSSAESSSSPSTHPNFPAQASTDIVLRSSDAVDFHFSKTVLSANSTIFADMFTSAGPLSPKNVSDLVRDEDVVPLSEVSKTLALFLRLLSPKHVHSYKITGVDDFEDVASLLAMTEKYDAPGFIPRLVEELLIKLLLRSDQPGTFGATHMAFRIYCIAYRFKLAECVREAAIRTLSLPIYTLLLKSHPEMHLASVADLSPLATYHDSCRRTVQSLLTEHVFCPNHPHSFVTTYRVDLICRSPDAIRQMITTSIATAGSAQPLKFEFCGGENLLRPMGQTNCSTCHGRAPVHVKIWMHDVLSRCRKLCTDRVDTDVLEEFFRGEECEEIVRLAAGKCSTCEAQTAARNVVKLQRAVVLSVKAAVLKVKLNLPATSWAER</sequence>
<evidence type="ECO:0000259" key="2">
    <source>
        <dbReference type="PROSITE" id="PS50097"/>
    </source>
</evidence>
<evidence type="ECO:0000256" key="1">
    <source>
        <dbReference type="SAM" id="MobiDB-lite"/>
    </source>
</evidence>
<protein>
    <recommendedName>
        <fullName evidence="2">BTB domain-containing protein</fullName>
    </recommendedName>
</protein>
<organism evidence="3 4">
    <name type="scientific">Pterulicium gracile</name>
    <dbReference type="NCBI Taxonomy" id="1884261"/>
    <lineage>
        <taxon>Eukaryota</taxon>
        <taxon>Fungi</taxon>
        <taxon>Dikarya</taxon>
        <taxon>Basidiomycota</taxon>
        <taxon>Agaricomycotina</taxon>
        <taxon>Agaricomycetes</taxon>
        <taxon>Agaricomycetidae</taxon>
        <taxon>Agaricales</taxon>
        <taxon>Pleurotineae</taxon>
        <taxon>Pterulaceae</taxon>
        <taxon>Pterulicium</taxon>
    </lineage>
</organism>
<accession>A0A5C3Q5I9</accession>
<dbReference type="PROSITE" id="PS50097">
    <property type="entry name" value="BTB"/>
    <property type="match status" value="1"/>
</dbReference>
<dbReference type="InterPro" id="IPR000210">
    <property type="entry name" value="BTB/POZ_dom"/>
</dbReference>
<dbReference type="Gene3D" id="3.30.710.10">
    <property type="entry name" value="Potassium Channel Kv1.1, Chain A"/>
    <property type="match status" value="1"/>
</dbReference>
<feature type="domain" description="BTB" evidence="2">
    <location>
        <begin position="30"/>
        <end position="109"/>
    </location>
</feature>
<feature type="compositionally biased region" description="Low complexity" evidence="1">
    <location>
        <begin position="1"/>
        <end position="19"/>
    </location>
</feature>
<dbReference type="Proteomes" id="UP000305067">
    <property type="component" value="Unassembled WGS sequence"/>
</dbReference>
<dbReference type="OrthoDB" id="6359816at2759"/>
<name>A0A5C3Q5I9_9AGAR</name>
<dbReference type="STRING" id="1884261.A0A5C3Q5I9"/>
<dbReference type="InterPro" id="IPR011333">
    <property type="entry name" value="SKP1/BTB/POZ_sf"/>
</dbReference>
<proteinExistence type="predicted"/>
<gene>
    <name evidence="3" type="ORF">BDV98DRAFT_596772</name>
</gene>
<keyword evidence="4" id="KW-1185">Reference proteome</keyword>
<dbReference type="EMBL" id="ML178848">
    <property type="protein sequence ID" value="TFK97355.1"/>
    <property type="molecule type" value="Genomic_DNA"/>
</dbReference>
<feature type="region of interest" description="Disordered" evidence="1">
    <location>
        <begin position="1"/>
        <end position="26"/>
    </location>
</feature>
<dbReference type="Pfam" id="PF00651">
    <property type="entry name" value="BTB"/>
    <property type="match status" value="1"/>
</dbReference>
<reference evidence="3 4" key="1">
    <citation type="journal article" date="2019" name="Nat. Ecol. Evol.">
        <title>Megaphylogeny resolves global patterns of mushroom evolution.</title>
        <authorList>
            <person name="Varga T."/>
            <person name="Krizsan K."/>
            <person name="Foldi C."/>
            <person name="Dima B."/>
            <person name="Sanchez-Garcia M."/>
            <person name="Sanchez-Ramirez S."/>
            <person name="Szollosi G.J."/>
            <person name="Szarkandi J.G."/>
            <person name="Papp V."/>
            <person name="Albert L."/>
            <person name="Andreopoulos W."/>
            <person name="Angelini C."/>
            <person name="Antonin V."/>
            <person name="Barry K.W."/>
            <person name="Bougher N.L."/>
            <person name="Buchanan P."/>
            <person name="Buyck B."/>
            <person name="Bense V."/>
            <person name="Catcheside P."/>
            <person name="Chovatia M."/>
            <person name="Cooper J."/>
            <person name="Damon W."/>
            <person name="Desjardin D."/>
            <person name="Finy P."/>
            <person name="Geml J."/>
            <person name="Haridas S."/>
            <person name="Hughes K."/>
            <person name="Justo A."/>
            <person name="Karasinski D."/>
            <person name="Kautmanova I."/>
            <person name="Kiss B."/>
            <person name="Kocsube S."/>
            <person name="Kotiranta H."/>
            <person name="LaButti K.M."/>
            <person name="Lechner B.E."/>
            <person name="Liimatainen K."/>
            <person name="Lipzen A."/>
            <person name="Lukacs Z."/>
            <person name="Mihaltcheva S."/>
            <person name="Morgado L.N."/>
            <person name="Niskanen T."/>
            <person name="Noordeloos M.E."/>
            <person name="Ohm R.A."/>
            <person name="Ortiz-Santana B."/>
            <person name="Ovrebo C."/>
            <person name="Racz N."/>
            <person name="Riley R."/>
            <person name="Savchenko A."/>
            <person name="Shiryaev A."/>
            <person name="Soop K."/>
            <person name="Spirin V."/>
            <person name="Szebenyi C."/>
            <person name="Tomsovsky M."/>
            <person name="Tulloss R.E."/>
            <person name="Uehling J."/>
            <person name="Grigoriev I.V."/>
            <person name="Vagvolgyi C."/>
            <person name="Papp T."/>
            <person name="Martin F.M."/>
            <person name="Miettinen O."/>
            <person name="Hibbett D.S."/>
            <person name="Nagy L.G."/>
        </authorList>
    </citation>
    <scope>NUCLEOTIDE SEQUENCE [LARGE SCALE GENOMIC DNA]</scope>
    <source>
        <strain evidence="3 4">CBS 309.79</strain>
    </source>
</reference>